<feature type="binding site" evidence="9">
    <location>
        <position position="123"/>
    </location>
    <ligand>
        <name>Zn(2+)</name>
        <dbReference type="ChEBI" id="CHEBI:29105"/>
        <note>catalytic</note>
    </ligand>
</feature>
<evidence type="ECO:0000256" key="7">
    <source>
        <dbReference type="ARBA" id="ARBA00022801"/>
    </source>
</evidence>
<keyword evidence="8 9" id="KW-0862">Zinc</keyword>
<keyword evidence="4 9" id="KW-0540">Nuclease</keyword>
<reference evidence="10 11" key="1">
    <citation type="submission" date="2016-10" db="EMBL/GenBank/DDBJ databases">
        <authorList>
            <person name="Varghese N."/>
            <person name="Submissions S."/>
        </authorList>
    </citation>
    <scope>NUCLEOTIDE SEQUENCE [LARGE SCALE GENOMIC DNA]</scope>
    <source>
        <strain evidence="10 11">DSM 20586</strain>
    </source>
</reference>
<dbReference type="PANTHER" id="PTHR46986:SF1">
    <property type="entry name" value="ENDORIBONUCLEASE YBEY, CHLOROPLASTIC"/>
    <property type="match status" value="1"/>
</dbReference>
<evidence type="ECO:0000256" key="3">
    <source>
        <dbReference type="ARBA" id="ARBA00022552"/>
    </source>
</evidence>
<comment type="function">
    <text evidence="9">Single strand-specific metallo-endoribonuclease involved in late-stage 70S ribosome quality control and in maturation of the 3' terminus of the 16S rRNA.</text>
</comment>
<evidence type="ECO:0000256" key="4">
    <source>
        <dbReference type="ARBA" id="ARBA00022722"/>
    </source>
</evidence>
<dbReference type="RefSeq" id="WP_002563597.1">
    <property type="nucleotide sequence ID" value="NZ_CALJSN010000005.1"/>
</dbReference>
<keyword evidence="3 9" id="KW-0698">rRNA processing</keyword>
<dbReference type="GO" id="GO:0005737">
    <property type="term" value="C:cytoplasm"/>
    <property type="evidence" value="ECO:0007669"/>
    <property type="project" value="UniProtKB-SubCell"/>
</dbReference>
<dbReference type="GO" id="GO:0004521">
    <property type="term" value="F:RNA endonuclease activity"/>
    <property type="evidence" value="ECO:0007669"/>
    <property type="project" value="UniProtKB-UniRule"/>
</dbReference>
<evidence type="ECO:0000256" key="1">
    <source>
        <dbReference type="ARBA" id="ARBA00010875"/>
    </source>
</evidence>
<keyword evidence="6 9" id="KW-0255">Endonuclease</keyword>
<dbReference type="Proteomes" id="UP000183687">
    <property type="component" value="Unassembled WGS sequence"/>
</dbReference>
<dbReference type="GO" id="GO:0006364">
    <property type="term" value="P:rRNA processing"/>
    <property type="evidence" value="ECO:0007669"/>
    <property type="project" value="UniProtKB-UniRule"/>
</dbReference>
<keyword evidence="5 9" id="KW-0479">Metal-binding</keyword>
<feature type="binding site" evidence="9">
    <location>
        <position position="129"/>
    </location>
    <ligand>
        <name>Zn(2+)</name>
        <dbReference type="ChEBI" id="CHEBI:29105"/>
        <note>catalytic</note>
    </ligand>
</feature>
<dbReference type="EMBL" id="FNSH01000001">
    <property type="protein sequence ID" value="SEB42360.1"/>
    <property type="molecule type" value="Genomic_DNA"/>
</dbReference>
<keyword evidence="9" id="KW-0963">Cytoplasm</keyword>
<dbReference type="GO" id="GO:0004222">
    <property type="term" value="F:metalloendopeptidase activity"/>
    <property type="evidence" value="ECO:0007669"/>
    <property type="project" value="InterPro"/>
</dbReference>
<dbReference type="Gene3D" id="3.40.390.30">
    <property type="entry name" value="Metalloproteases ('zincins'), catalytic domain"/>
    <property type="match status" value="1"/>
</dbReference>
<evidence type="ECO:0000313" key="11">
    <source>
        <dbReference type="Proteomes" id="UP000183687"/>
    </source>
</evidence>
<comment type="caution">
    <text evidence="10">The sequence shown here is derived from an EMBL/GenBank/DDBJ whole genome shotgun (WGS) entry which is preliminary data.</text>
</comment>
<dbReference type="EC" id="3.1.-.-" evidence="9"/>
<dbReference type="InterPro" id="IPR020549">
    <property type="entry name" value="YbeY_CS"/>
</dbReference>
<dbReference type="HAMAP" id="MF_00009">
    <property type="entry name" value="Endoribonucl_YbeY"/>
    <property type="match status" value="1"/>
</dbReference>
<feature type="binding site" evidence="9">
    <location>
        <position position="119"/>
    </location>
    <ligand>
        <name>Zn(2+)</name>
        <dbReference type="ChEBI" id="CHEBI:29105"/>
        <note>catalytic</note>
    </ligand>
</feature>
<sequence>MAATLDMFCEDNVCPAIDQQECLSIFNTVLEERSISRECSISLSFVSNASIAELNEEWRSVAAPTDVLSFEIERPDDPDLVAGEVCELGDIVIAPEYVANQAHDFGTTPADETRLMLVHGLLHLLGYDHMEEHDAIIMQRIEDKLVQMLATDGTLSKTVLTRHREDV</sequence>
<dbReference type="InterPro" id="IPR023091">
    <property type="entry name" value="MetalPrtase_cat_dom_sf_prd"/>
</dbReference>
<dbReference type="AlphaFoldDB" id="A0AB38A4P3"/>
<keyword evidence="7 9" id="KW-0378">Hydrolase</keyword>
<keyword evidence="2 9" id="KW-0690">Ribosome biogenesis</keyword>
<dbReference type="PROSITE" id="PS01306">
    <property type="entry name" value="UPF0054"/>
    <property type="match status" value="1"/>
</dbReference>
<accession>A0AB38A4P3</accession>
<dbReference type="SUPFAM" id="SSF55486">
    <property type="entry name" value="Metalloproteases ('zincins'), catalytic domain"/>
    <property type="match status" value="1"/>
</dbReference>
<evidence type="ECO:0000256" key="5">
    <source>
        <dbReference type="ARBA" id="ARBA00022723"/>
    </source>
</evidence>
<gene>
    <name evidence="9" type="primary">ybeY</name>
    <name evidence="10" type="ORF">SAMN04489746_0170</name>
</gene>
<evidence type="ECO:0000256" key="8">
    <source>
        <dbReference type="ARBA" id="ARBA00022833"/>
    </source>
</evidence>
<comment type="cofactor">
    <cofactor evidence="9">
        <name>Zn(2+)</name>
        <dbReference type="ChEBI" id="CHEBI:29105"/>
    </cofactor>
    <text evidence="9">Binds 1 zinc ion.</text>
</comment>
<evidence type="ECO:0000313" key="10">
    <source>
        <dbReference type="EMBL" id="SEB42360.1"/>
    </source>
</evidence>
<protein>
    <recommendedName>
        <fullName evidence="9">Endoribonuclease YbeY</fullName>
        <ecNumber evidence="9">3.1.-.-</ecNumber>
    </recommendedName>
</protein>
<comment type="similarity">
    <text evidence="1 9">Belongs to the endoribonuclease YbeY family.</text>
</comment>
<dbReference type="NCBIfam" id="TIGR00043">
    <property type="entry name" value="rRNA maturation RNase YbeY"/>
    <property type="match status" value="1"/>
</dbReference>
<organism evidence="10 11">
    <name type="scientific">Atopobium minutum</name>
    <dbReference type="NCBI Taxonomy" id="1381"/>
    <lineage>
        <taxon>Bacteria</taxon>
        <taxon>Bacillati</taxon>
        <taxon>Actinomycetota</taxon>
        <taxon>Coriobacteriia</taxon>
        <taxon>Coriobacteriales</taxon>
        <taxon>Atopobiaceae</taxon>
        <taxon>Atopobium</taxon>
    </lineage>
</organism>
<name>A0AB38A4P3_9ACTN</name>
<evidence type="ECO:0000256" key="2">
    <source>
        <dbReference type="ARBA" id="ARBA00022517"/>
    </source>
</evidence>
<comment type="subcellular location">
    <subcellularLocation>
        <location evidence="9">Cytoplasm</location>
    </subcellularLocation>
</comment>
<dbReference type="PANTHER" id="PTHR46986">
    <property type="entry name" value="ENDORIBONUCLEASE YBEY, CHLOROPLASTIC"/>
    <property type="match status" value="1"/>
</dbReference>
<dbReference type="GO" id="GO:0008270">
    <property type="term" value="F:zinc ion binding"/>
    <property type="evidence" value="ECO:0007669"/>
    <property type="project" value="UniProtKB-UniRule"/>
</dbReference>
<evidence type="ECO:0000256" key="9">
    <source>
        <dbReference type="HAMAP-Rule" id="MF_00009"/>
    </source>
</evidence>
<proteinExistence type="inferred from homology"/>
<dbReference type="InterPro" id="IPR002036">
    <property type="entry name" value="YbeY"/>
</dbReference>
<dbReference type="Pfam" id="PF02130">
    <property type="entry name" value="YbeY"/>
    <property type="match status" value="1"/>
</dbReference>
<evidence type="ECO:0000256" key="6">
    <source>
        <dbReference type="ARBA" id="ARBA00022759"/>
    </source>
</evidence>